<protein>
    <submittedName>
        <fullName evidence="2">Uncharacterized protein</fullName>
    </submittedName>
</protein>
<reference evidence="2" key="2">
    <citation type="journal article" date="2015" name="Fish Shellfish Immunol.">
        <title>Early steps in the European eel (Anguilla anguilla)-Vibrio vulnificus interaction in the gills: Role of the RtxA13 toxin.</title>
        <authorList>
            <person name="Callol A."/>
            <person name="Pajuelo D."/>
            <person name="Ebbesson L."/>
            <person name="Teles M."/>
            <person name="MacKenzie S."/>
            <person name="Amaro C."/>
        </authorList>
    </citation>
    <scope>NUCLEOTIDE SEQUENCE</scope>
</reference>
<organism evidence="2">
    <name type="scientific">Anguilla anguilla</name>
    <name type="common">European freshwater eel</name>
    <name type="synonym">Muraena anguilla</name>
    <dbReference type="NCBI Taxonomy" id="7936"/>
    <lineage>
        <taxon>Eukaryota</taxon>
        <taxon>Metazoa</taxon>
        <taxon>Chordata</taxon>
        <taxon>Craniata</taxon>
        <taxon>Vertebrata</taxon>
        <taxon>Euteleostomi</taxon>
        <taxon>Actinopterygii</taxon>
        <taxon>Neopterygii</taxon>
        <taxon>Teleostei</taxon>
        <taxon>Anguilliformes</taxon>
        <taxon>Anguillidae</taxon>
        <taxon>Anguilla</taxon>
    </lineage>
</organism>
<keyword evidence="1" id="KW-1133">Transmembrane helix</keyword>
<feature type="transmembrane region" description="Helical" evidence="1">
    <location>
        <begin position="20"/>
        <end position="37"/>
    </location>
</feature>
<accession>A0A0E9Q9B0</accession>
<dbReference type="AlphaFoldDB" id="A0A0E9Q9B0"/>
<proteinExistence type="predicted"/>
<keyword evidence="1" id="KW-0472">Membrane</keyword>
<evidence type="ECO:0000256" key="1">
    <source>
        <dbReference type="SAM" id="Phobius"/>
    </source>
</evidence>
<reference evidence="2" key="1">
    <citation type="submission" date="2014-11" db="EMBL/GenBank/DDBJ databases">
        <authorList>
            <person name="Amaro Gonzalez C."/>
        </authorList>
    </citation>
    <scope>NUCLEOTIDE SEQUENCE</scope>
</reference>
<name>A0A0E9Q9B0_ANGAN</name>
<keyword evidence="1" id="KW-0812">Transmembrane</keyword>
<sequence length="50" mass="6070">MTFVKRPGSCFCLDHLKMEILLEVLTYIYIYFIIYFLKPEKHPVTKMRIS</sequence>
<dbReference type="EMBL" id="GBXM01095662">
    <property type="protein sequence ID" value="JAH12915.1"/>
    <property type="molecule type" value="Transcribed_RNA"/>
</dbReference>
<evidence type="ECO:0000313" key="2">
    <source>
        <dbReference type="EMBL" id="JAH12915.1"/>
    </source>
</evidence>